<keyword evidence="2" id="KW-1185">Reference proteome</keyword>
<proteinExistence type="predicted"/>
<organism evidence="1 2">
    <name type="scientific">Petrolisthes manimaculis</name>
    <dbReference type="NCBI Taxonomy" id="1843537"/>
    <lineage>
        <taxon>Eukaryota</taxon>
        <taxon>Metazoa</taxon>
        <taxon>Ecdysozoa</taxon>
        <taxon>Arthropoda</taxon>
        <taxon>Crustacea</taxon>
        <taxon>Multicrustacea</taxon>
        <taxon>Malacostraca</taxon>
        <taxon>Eumalacostraca</taxon>
        <taxon>Eucarida</taxon>
        <taxon>Decapoda</taxon>
        <taxon>Pleocyemata</taxon>
        <taxon>Anomura</taxon>
        <taxon>Galatheoidea</taxon>
        <taxon>Porcellanidae</taxon>
        <taxon>Petrolisthes</taxon>
    </lineage>
</organism>
<name>A0AAE1Q9Z8_9EUCA</name>
<reference evidence="1" key="1">
    <citation type="submission" date="2023-11" db="EMBL/GenBank/DDBJ databases">
        <title>Genome assemblies of two species of porcelain crab, Petrolisthes cinctipes and Petrolisthes manimaculis (Anomura: Porcellanidae).</title>
        <authorList>
            <person name="Angst P."/>
        </authorList>
    </citation>
    <scope>NUCLEOTIDE SEQUENCE</scope>
    <source>
        <strain evidence="1">PB745_02</strain>
        <tissue evidence="1">Gill</tissue>
    </source>
</reference>
<evidence type="ECO:0000313" key="1">
    <source>
        <dbReference type="EMBL" id="KAK4322643.1"/>
    </source>
</evidence>
<sequence length="73" mass="8601">MFLKKTFKRHLYHRIAIAIQEEFPALAGVTANAVMHKWGNLKNHFQENFRRQKTRRVARDIPQNGTSLKYSCS</sequence>
<dbReference type="AlphaFoldDB" id="A0AAE1Q9Z8"/>
<accession>A0AAE1Q9Z8</accession>
<dbReference type="Proteomes" id="UP001292094">
    <property type="component" value="Unassembled WGS sequence"/>
</dbReference>
<gene>
    <name evidence="1" type="ORF">Pmani_006620</name>
</gene>
<dbReference type="EMBL" id="JAWZYT010000503">
    <property type="protein sequence ID" value="KAK4322643.1"/>
    <property type="molecule type" value="Genomic_DNA"/>
</dbReference>
<comment type="caution">
    <text evidence="1">The sequence shown here is derived from an EMBL/GenBank/DDBJ whole genome shotgun (WGS) entry which is preliminary data.</text>
</comment>
<evidence type="ECO:0000313" key="2">
    <source>
        <dbReference type="Proteomes" id="UP001292094"/>
    </source>
</evidence>
<protein>
    <submittedName>
        <fullName evidence="1">Uncharacterized protein</fullName>
    </submittedName>
</protein>